<reference evidence="2 3" key="1">
    <citation type="journal article" date="2016" name="Mol. Biol. Evol.">
        <title>Comparative Genomics of Early-Diverging Mushroom-Forming Fungi Provides Insights into the Origins of Lignocellulose Decay Capabilities.</title>
        <authorList>
            <person name="Nagy L.G."/>
            <person name="Riley R."/>
            <person name="Tritt A."/>
            <person name="Adam C."/>
            <person name="Daum C."/>
            <person name="Floudas D."/>
            <person name="Sun H."/>
            <person name="Yadav J.S."/>
            <person name="Pangilinan J."/>
            <person name="Larsson K.H."/>
            <person name="Matsuura K."/>
            <person name="Barry K."/>
            <person name="Labutti K."/>
            <person name="Kuo R."/>
            <person name="Ohm R.A."/>
            <person name="Bhattacharya S.S."/>
            <person name="Shirouzu T."/>
            <person name="Yoshinaga Y."/>
            <person name="Martin F.M."/>
            <person name="Grigoriev I.V."/>
            <person name="Hibbett D.S."/>
        </authorList>
    </citation>
    <scope>NUCLEOTIDE SEQUENCE [LARGE SCALE GENOMIC DNA]</scope>
    <source>
        <strain evidence="2 3">CBS 109695</strain>
    </source>
</reference>
<protein>
    <submittedName>
        <fullName evidence="2">Uncharacterized protein</fullName>
    </submittedName>
</protein>
<keyword evidence="3" id="KW-1185">Reference proteome</keyword>
<dbReference type="AlphaFoldDB" id="A0A166MVF2"/>
<dbReference type="Proteomes" id="UP000076532">
    <property type="component" value="Unassembled WGS sequence"/>
</dbReference>
<evidence type="ECO:0000313" key="3">
    <source>
        <dbReference type="Proteomes" id="UP000076532"/>
    </source>
</evidence>
<accession>A0A166MVF2</accession>
<gene>
    <name evidence="2" type="ORF">FIBSPDRAFT_888826</name>
</gene>
<sequence>MKTGRCPKSSRSPHKKVKRPNTSAFPPPPHLQFLFDSDSSHSTDYESDGDHADHPGLQSSPPSPKASNVITTKERKAASQCRYYQRNKAEEQKKARIRAAQKRININSCRLMSPHMGGSELGSMSPTSTPSPTPTSPINSSIAPPPPPPPSSDHSPVSTTFAAAVPEDVLIEWSSWSARRRLLGLRRWLLDLEWEEGGIERWNPTLMSDWARRRRMPFDGMDAWLNQYQHKVIAGRLILGYLGRVMDGALLGDPETECKDLALQVHQLGSPLYAAVVGLEVSLDWRVSLTSPCSQ</sequence>
<proteinExistence type="predicted"/>
<dbReference type="EMBL" id="KV417526">
    <property type="protein sequence ID" value="KZP24360.1"/>
    <property type="molecule type" value="Genomic_DNA"/>
</dbReference>
<name>A0A166MVF2_9AGAM</name>
<evidence type="ECO:0000256" key="1">
    <source>
        <dbReference type="SAM" id="MobiDB-lite"/>
    </source>
</evidence>
<feature type="compositionally biased region" description="Polar residues" evidence="1">
    <location>
        <begin position="57"/>
        <end position="71"/>
    </location>
</feature>
<evidence type="ECO:0000313" key="2">
    <source>
        <dbReference type="EMBL" id="KZP24360.1"/>
    </source>
</evidence>
<organism evidence="2 3">
    <name type="scientific">Athelia psychrophila</name>
    <dbReference type="NCBI Taxonomy" id="1759441"/>
    <lineage>
        <taxon>Eukaryota</taxon>
        <taxon>Fungi</taxon>
        <taxon>Dikarya</taxon>
        <taxon>Basidiomycota</taxon>
        <taxon>Agaricomycotina</taxon>
        <taxon>Agaricomycetes</taxon>
        <taxon>Agaricomycetidae</taxon>
        <taxon>Atheliales</taxon>
        <taxon>Atheliaceae</taxon>
        <taxon>Athelia</taxon>
    </lineage>
</organism>
<feature type="region of interest" description="Disordered" evidence="1">
    <location>
        <begin position="1"/>
        <end position="158"/>
    </location>
</feature>
<feature type="compositionally biased region" description="Basic and acidic residues" evidence="1">
    <location>
        <begin position="38"/>
        <end position="54"/>
    </location>
</feature>